<dbReference type="PATRIC" id="fig|1440763.5.peg.3013"/>
<dbReference type="PROSITE" id="PS51257">
    <property type="entry name" value="PROKAR_LIPOPROTEIN"/>
    <property type="match status" value="1"/>
</dbReference>
<evidence type="ECO:0000313" key="2">
    <source>
        <dbReference type="Proteomes" id="UP000182987"/>
    </source>
</evidence>
<gene>
    <name evidence="1" type="ORF">BJI69_14195</name>
</gene>
<dbReference type="AlphaFoldDB" id="A0A0G9HFG5"/>
<evidence type="ECO:0000313" key="1">
    <source>
        <dbReference type="EMBL" id="APG04928.1"/>
    </source>
</evidence>
<accession>A0A0G9HFG5</accession>
<dbReference type="Proteomes" id="UP000182987">
    <property type="component" value="Chromosome"/>
</dbReference>
<dbReference type="KEGG" id="lrz:BJI69_14195"/>
<proteinExistence type="predicted"/>
<protein>
    <submittedName>
        <fullName evidence="1">Uncharacterized protein</fullName>
    </submittedName>
</protein>
<name>A0A0G9HFG5_9GAMM</name>
<reference evidence="2" key="1">
    <citation type="submission" date="2016-09" db="EMBL/GenBank/DDBJ databases">
        <authorList>
            <person name="Lysoe E."/>
        </authorList>
    </citation>
    <scope>NUCLEOTIDE SEQUENCE [LARGE SCALE GENOMIC DNA]</scope>
    <source>
        <strain evidence="2">LJ96T</strain>
    </source>
</reference>
<sequence length="82" mass="8987">MNARPFLLGLIVLACVTTIGCASTFFVRKTQRDLDVDQCTYGAVVPHNIRRRDRSDYIKHTTVPACLRAKGYSDGNSVGGAQ</sequence>
<organism evidence="1 2">
    <name type="scientific">Luteibacter rhizovicinus DSM 16549</name>
    <dbReference type="NCBI Taxonomy" id="1440763"/>
    <lineage>
        <taxon>Bacteria</taxon>
        <taxon>Pseudomonadati</taxon>
        <taxon>Pseudomonadota</taxon>
        <taxon>Gammaproteobacteria</taxon>
        <taxon>Lysobacterales</taxon>
        <taxon>Rhodanobacteraceae</taxon>
        <taxon>Luteibacter</taxon>
    </lineage>
</organism>
<dbReference type="EMBL" id="CP017480">
    <property type="protein sequence ID" value="APG04928.1"/>
    <property type="molecule type" value="Genomic_DNA"/>
</dbReference>
<dbReference type="RefSeq" id="WP_046966064.1">
    <property type="nucleotide sequence ID" value="NZ_CP017480.1"/>
</dbReference>
<keyword evidence="2" id="KW-1185">Reference proteome</keyword>
<dbReference type="STRING" id="1440763.BJI69_14195"/>